<feature type="domain" description="Putative auto-transporter adhesin head GIN" evidence="1">
    <location>
        <begin position="19"/>
        <end position="191"/>
    </location>
</feature>
<accession>A1ZXH4</accession>
<organism evidence="2 3">
    <name type="scientific">Microscilla marina ATCC 23134</name>
    <dbReference type="NCBI Taxonomy" id="313606"/>
    <lineage>
        <taxon>Bacteria</taxon>
        <taxon>Pseudomonadati</taxon>
        <taxon>Bacteroidota</taxon>
        <taxon>Cytophagia</taxon>
        <taxon>Cytophagales</taxon>
        <taxon>Microscillaceae</taxon>
        <taxon>Microscilla</taxon>
    </lineage>
</organism>
<evidence type="ECO:0000313" key="3">
    <source>
        <dbReference type="Proteomes" id="UP000004095"/>
    </source>
</evidence>
<reference evidence="2 3" key="1">
    <citation type="submission" date="2007-01" db="EMBL/GenBank/DDBJ databases">
        <authorList>
            <person name="Haygood M."/>
            <person name="Podell S."/>
            <person name="Anderson C."/>
            <person name="Hopkinson B."/>
            <person name="Roe K."/>
            <person name="Barbeau K."/>
            <person name="Gaasterland T."/>
            <person name="Ferriera S."/>
            <person name="Johnson J."/>
            <person name="Kravitz S."/>
            <person name="Beeson K."/>
            <person name="Sutton G."/>
            <person name="Rogers Y.-H."/>
            <person name="Friedman R."/>
            <person name="Frazier M."/>
            <person name="Venter J.C."/>
        </authorList>
    </citation>
    <scope>NUCLEOTIDE SEQUENCE [LARGE SCALE GENOMIC DNA]</scope>
    <source>
        <strain evidence="2 3">ATCC 23134</strain>
    </source>
</reference>
<proteinExistence type="predicted"/>
<dbReference type="Pfam" id="PF10988">
    <property type="entry name" value="DUF2807"/>
    <property type="match status" value="1"/>
</dbReference>
<evidence type="ECO:0000259" key="1">
    <source>
        <dbReference type="Pfam" id="PF10988"/>
    </source>
</evidence>
<dbReference type="Proteomes" id="UP000004095">
    <property type="component" value="Unassembled WGS sequence"/>
</dbReference>
<keyword evidence="3" id="KW-1185">Reference proteome</keyword>
<gene>
    <name evidence="2" type="ORF">M23134_04981</name>
</gene>
<dbReference type="AlphaFoldDB" id="A1ZXH4"/>
<dbReference type="eggNOG" id="COG3595">
    <property type="taxonomic scope" value="Bacteria"/>
</dbReference>
<dbReference type="InterPro" id="IPR021255">
    <property type="entry name" value="DUF2807"/>
</dbReference>
<protein>
    <recommendedName>
        <fullName evidence="1">Putative auto-transporter adhesin head GIN domain-containing protein</fullName>
    </recommendedName>
</protein>
<evidence type="ECO:0000313" key="2">
    <source>
        <dbReference type="EMBL" id="EAY24942.1"/>
    </source>
</evidence>
<comment type="caution">
    <text evidence="2">The sequence shown here is derived from an EMBL/GenBank/DDBJ whole genome shotgun (WGS) entry which is preliminary data.</text>
</comment>
<dbReference type="EMBL" id="AAWS01000058">
    <property type="protein sequence ID" value="EAY24942.1"/>
    <property type="molecule type" value="Genomic_DNA"/>
</dbReference>
<dbReference type="Gene3D" id="2.160.20.120">
    <property type="match status" value="1"/>
</dbReference>
<name>A1ZXH4_MICM2</name>
<sequence length="209" mass="23024">MQCHVHSILQQADTPTPNNSQELTITASKNIIPYIQITDKDKLLNIGTAIPQCDRLTKRKAYLKIPYSQLRSISHSGYDVLESKDTLKSQRLDISANYQGDLRLLVHTDQLHAKLTHIGHINLAGITRYAFIHTSSDWSPPVGFGHFKGKHLQTKTCTVLHQAEGNVEVSVSDTLNATINGVGNIIYYGSPKVINQQGSGSGKLINGEL</sequence>